<reference evidence="1" key="1">
    <citation type="journal article" date="2020" name="Stud. Mycol.">
        <title>101 Dothideomycetes genomes: a test case for predicting lifestyles and emergence of pathogens.</title>
        <authorList>
            <person name="Haridas S."/>
            <person name="Albert R."/>
            <person name="Binder M."/>
            <person name="Bloem J."/>
            <person name="Labutti K."/>
            <person name="Salamov A."/>
            <person name="Andreopoulos B."/>
            <person name="Baker S."/>
            <person name="Barry K."/>
            <person name="Bills G."/>
            <person name="Bluhm B."/>
            <person name="Cannon C."/>
            <person name="Castanera R."/>
            <person name="Culley D."/>
            <person name="Daum C."/>
            <person name="Ezra D."/>
            <person name="Gonzalez J."/>
            <person name="Henrissat B."/>
            <person name="Kuo A."/>
            <person name="Liang C."/>
            <person name="Lipzen A."/>
            <person name="Lutzoni F."/>
            <person name="Magnuson J."/>
            <person name="Mondo S."/>
            <person name="Nolan M."/>
            <person name="Ohm R."/>
            <person name="Pangilinan J."/>
            <person name="Park H.-J."/>
            <person name="Ramirez L."/>
            <person name="Alfaro M."/>
            <person name="Sun H."/>
            <person name="Tritt A."/>
            <person name="Yoshinaga Y."/>
            <person name="Zwiers L.-H."/>
            <person name="Turgeon B."/>
            <person name="Goodwin S."/>
            <person name="Spatafora J."/>
            <person name="Crous P."/>
            <person name="Grigoriev I."/>
        </authorList>
    </citation>
    <scope>NUCLEOTIDE SEQUENCE</scope>
    <source>
        <strain evidence="1">CBS 113979</strain>
    </source>
</reference>
<dbReference type="AlphaFoldDB" id="A0A6G1HCV1"/>
<accession>A0A6G1HCV1</accession>
<evidence type="ECO:0000313" key="2">
    <source>
        <dbReference type="Proteomes" id="UP000800041"/>
    </source>
</evidence>
<keyword evidence="2" id="KW-1185">Reference proteome</keyword>
<proteinExistence type="predicted"/>
<protein>
    <submittedName>
        <fullName evidence="1">Uncharacterized protein</fullName>
    </submittedName>
</protein>
<name>A0A6G1HCV1_9PEZI</name>
<sequence length="84" mass="9750">MVWCINGVEGMIPAYGLLWRICAMCRYDLALLMGALQSVLFWLSCIFSECQNLSNSNFSQLGAHILMHMPTWLNKWRISIQFYV</sequence>
<dbReference type="EMBL" id="ML977141">
    <property type="protein sequence ID" value="KAF1990758.1"/>
    <property type="molecule type" value="Genomic_DNA"/>
</dbReference>
<gene>
    <name evidence="1" type="ORF">K402DRAFT_203044</name>
</gene>
<dbReference type="Proteomes" id="UP000800041">
    <property type="component" value="Unassembled WGS sequence"/>
</dbReference>
<evidence type="ECO:0000313" key="1">
    <source>
        <dbReference type="EMBL" id="KAF1990758.1"/>
    </source>
</evidence>
<organism evidence="1 2">
    <name type="scientific">Aulographum hederae CBS 113979</name>
    <dbReference type="NCBI Taxonomy" id="1176131"/>
    <lineage>
        <taxon>Eukaryota</taxon>
        <taxon>Fungi</taxon>
        <taxon>Dikarya</taxon>
        <taxon>Ascomycota</taxon>
        <taxon>Pezizomycotina</taxon>
        <taxon>Dothideomycetes</taxon>
        <taxon>Pleosporomycetidae</taxon>
        <taxon>Aulographales</taxon>
        <taxon>Aulographaceae</taxon>
    </lineage>
</organism>